<sequence length="587" mass="68534">MDNQQLTQEILQMKSENEVLKNEIKRLKEEKELEKTNNQIKEVFELSSFDEIEWRNKVKQEILNQETIESELKRYVTFNNTTNVNQFSKQKSVINSIGSKPYIELSTPFEKNKKVIPICIDKRKYQIISTLIEYIEVKVKGKKPIISIGVVENENIDRNAHVGWNKGTVGFHSDDGKLFNENGNGEVFNEPYKTCDVIGCGYIHELNCLFYTRNGTLIKIIPLNCEMNYFGIGLREYETVTINSGKTPFVFDLIKFNEELTNKTSKYFKSITLNSMLFSFVVTANIYFSIEDIKQLISKIIQAKVNQQNIKQEVPTDFFTYEEKFWDEFADTTDLQYPDLSKRISFDSVKSCSLLKDIDSHNQTILVRISSYSEYLVKRSSEMETRMYVKKPVILLYDDTTKEKEEFCCHLELNDAIDIGTTYPNPKVIKEDSDKKEYEWKGTYCSDGVSNCVIEINNKHFDYLFWEGICLKKEQFKGKEVGITKENMTNELEVLLKKLGMNEREINDFIVYWIVKLNKKYYKVTICDSTYDNEIARLKISGFNQIHRIALKFEEVESINTLPTIDSVEERQRPTGKYVIEWGAIIA</sequence>
<evidence type="ECO:0000313" key="4">
    <source>
        <dbReference type="Proteomes" id="UP000078387"/>
    </source>
</evidence>
<dbReference type="Gene3D" id="2.60.120.920">
    <property type="match status" value="1"/>
</dbReference>
<evidence type="ECO:0000256" key="1">
    <source>
        <dbReference type="SAM" id="Coils"/>
    </source>
</evidence>
<keyword evidence="1" id="KW-0175">Coiled coil</keyword>
<gene>
    <name evidence="3" type="ORF">CL6EHI_085950</name>
</gene>
<dbReference type="InterPro" id="IPR013320">
    <property type="entry name" value="ConA-like_dom_sf"/>
</dbReference>
<dbReference type="VEuPathDB" id="AmoebaDB:EHI_085950"/>
<dbReference type="InterPro" id="IPR043136">
    <property type="entry name" value="B30.2/SPRY_sf"/>
</dbReference>
<proteinExistence type="predicted"/>
<reference evidence="3 4" key="1">
    <citation type="submission" date="2016-05" db="EMBL/GenBank/DDBJ databases">
        <title>First whole genome sequencing of Entamoeba histolytica HM1:IMSS-clone-6.</title>
        <authorList>
            <person name="Mukherjee Avik.K."/>
            <person name="Izumyama S."/>
            <person name="Nakada-Tsukui K."/>
            <person name="Nozaki T."/>
        </authorList>
    </citation>
    <scope>NUCLEOTIDE SEQUENCE [LARGE SCALE GENOMIC DNA]</scope>
    <source>
        <strain evidence="3 4">HM1:IMSS clone 6</strain>
    </source>
</reference>
<dbReference type="VEuPathDB" id="AmoebaDB:KM1_047130"/>
<name>A0A5K1VSY5_ENTHI</name>
<dbReference type="EMBL" id="BDEQ01000001">
    <property type="protein sequence ID" value="GAT95731.1"/>
    <property type="molecule type" value="Genomic_DNA"/>
</dbReference>
<dbReference type="AlphaFoldDB" id="A0A5K1VSY5"/>
<dbReference type="VEuPathDB" id="AmoebaDB:EHI8A_017730"/>
<evidence type="ECO:0000259" key="2">
    <source>
        <dbReference type="PROSITE" id="PS50188"/>
    </source>
</evidence>
<feature type="domain" description="B30.2/SPRY" evidence="2">
    <location>
        <begin position="62"/>
        <end position="249"/>
    </location>
</feature>
<protein>
    <recommendedName>
        <fullName evidence="2">B30.2/SPRY domain-containing protein</fullName>
    </recommendedName>
</protein>
<evidence type="ECO:0000313" key="3">
    <source>
        <dbReference type="EMBL" id="GAT95731.1"/>
    </source>
</evidence>
<feature type="coiled-coil region" evidence="1">
    <location>
        <begin position="3"/>
        <end position="46"/>
    </location>
</feature>
<comment type="caution">
    <text evidence="3">The sequence shown here is derived from an EMBL/GenBank/DDBJ whole genome shotgun (WGS) entry which is preliminary data.</text>
</comment>
<dbReference type="PROSITE" id="PS50188">
    <property type="entry name" value="B302_SPRY"/>
    <property type="match status" value="1"/>
</dbReference>
<dbReference type="VEuPathDB" id="AmoebaDB:EHI5A_040070"/>
<dbReference type="PANTHER" id="PTHR12864">
    <property type="entry name" value="RAN BINDING PROTEIN 9-RELATED"/>
    <property type="match status" value="1"/>
</dbReference>
<dbReference type="Proteomes" id="UP000078387">
    <property type="component" value="Unassembled WGS sequence"/>
</dbReference>
<organism evidence="3 4">
    <name type="scientific">Entamoeba histolytica</name>
    <dbReference type="NCBI Taxonomy" id="5759"/>
    <lineage>
        <taxon>Eukaryota</taxon>
        <taxon>Amoebozoa</taxon>
        <taxon>Evosea</taxon>
        <taxon>Archamoebae</taxon>
        <taxon>Mastigamoebida</taxon>
        <taxon>Entamoebidae</taxon>
        <taxon>Entamoeba</taxon>
    </lineage>
</organism>
<dbReference type="Pfam" id="PF00622">
    <property type="entry name" value="SPRY"/>
    <property type="match status" value="1"/>
</dbReference>
<dbReference type="InterPro" id="IPR001870">
    <property type="entry name" value="B30.2/SPRY"/>
</dbReference>
<dbReference type="CDD" id="cd12885">
    <property type="entry name" value="SPRY_RanBP_like"/>
    <property type="match status" value="1"/>
</dbReference>
<dbReference type="OMA" id="YIHEINC"/>
<dbReference type="SUPFAM" id="SSF49899">
    <property type="entry name" value="Concanavalin A-like lectins/glucanases"/>
    <property type="match status" value="1"/>
</dbReference>
<dbReference type="SMART" id="SM00449">
    <property type="entry name" value="SPRY"/>
    <property type="match status" value="1"/>
</dbReference>
<dbReference type="InterPro" id="IPR050618">
    <property type="entry name" value="Ubq-SigPath_Reg"/>
</dbReference>
<dbReference type="VEuPathDB" id="AmoebaDB:EHI7A_020970"/>
<accession>A0A5K1VSY5</accession>
<dbReference type="InterPro" id="IPR003877">
    <property type="entry name" value="SPRY_dom"/>
</dbReference>
<dbReference type="InterPro" id="IPR044736">
    <property type="entry name" value="Gid1/RanBPM/SPLA_SPRY"/>
</dbReference>